<dbReference type="AlphaFoldDB" id="A0A9X0C2N5"/>
<name>A0A9X0C2N5_9EURO</name>
<reference evidence="1" key="2">
    <citation type="journal article" date="2023" name="IMA Fungus">
        <title>Comparative genomic study of the Penicillium genus elucidates a diverse pangenome and 15 lateral gene transfer events.</title>
        <authorList>
            <person name="Petersen C."/>
            <person name="Sorensen T."/>
            <person name="Nielsen M.R."/>
            <person name="Sondergaard T.E."/>
            <person name="Sorensen J.L."/>
            <person name="Fitzpatrick D.A."/>
            <person name="Frisvad J.C."/>
            <person name="Nielsen K.L."/>
        </authorList>
    </citation>
    <scope>NUCLEOTIDE SEQUENCE</scope>
    <source>
        <strain evidence="1">IBT 30728</strain>
    </source>
</reference>
<protein>
    <submittedName>
        <fullName evidence="1">Uncharacterized protein</fullName>
    </submittedName>
</protein>
<organism evidence="1 2">
    <name type="scientific">Penicillium diatomitis</name>
    <dbReference type="NCBI Taxonomy" id="2819901"/>
    <lineage>
        <taxon>Eukaryota</taxon>
        <taxon>Fungi</taxon>
        <taxon>Dikarya</taxon>
        <taxon>Ascomycota</taxon>
        <taxon>Pezizomycotina</taxon>
        <taxon>Eurotiomycetes</taxon>
        <taxon>Eurotiomycetidae</taxon>
        <taxon>Eurotiales</taxon>
        <taxon>Aspergillaceae</taxon>
        <taxon>Penicillium</taxon>
    </lineage>
</organism>
<dbReference type="Proteomes" id="UP001148312">
    <property type="component" value="Unassembled WGS sequence"/>
</dbReference>
<comment type="caution">
    <text evidence="1">The sequence shown here is derived from an EMBL/GenBank/DDBJ whole genome shotgun (WGS) entry which is preliminary data.</text>
</comment>
<dbReference type="GeneID" id="81620756"/>
<evidence type="ECO:0000313" key="2">
    <source>
        <dbReference type="Proteomes" id="UP001148312"/>
    </source>
</evidence>
<accession>A0A9X0C2N5</accession>
<dbReference type="EMBL" id="JAPWDQ010000001">
    <property type="protein sequence ID" value="KAJ5495787.1"/>
    <property type="molecule type" value="Genomic_DNA"/>
</dbReference>
<gene>
    <name evidence="1" type="ORF">N7539_000903</name>
</gene>
<keyword evidence="2" id="KW-1185">Reference proteome</keyword>
<sequence>MFQGLATSTPTRLDLEFRRSNHSRQAEFEFRAKAGTSITWHLRSNRQSVATPTSQPLMGSCSLIGAELTLVLGHSHPDPGTHGP</sequence>
<dbReference type="RefSeq" id="XP_056794800.1">
    <property type="nucleotide sequence ID" value="XM_056930507.1"/>
</dbReference>
<reference evidence="1" key="1">
    <citation type="submission" date="2022-12" db="EMBL/GenBank/DDBJ databases">
        <authorList>
            <person name="Petersen C."/>
        </authorList>
    </citation>
    <scope>NUCLEOTIDE SEQUENCE</scope>
    <source>
        <strain evidence="1">IBT 30728</strain>
    </source>
</reference>
<evidence type="ECO:0000313" key="1">
    <source>
        <dbReference type="EMBL" id="KAJ5495787.1"/>
    </source>
</evidence>
<proteinExistence type="predicted"/>